<dbReference type="GO" id="GO:0004540">
    <property type="term" value="F:RNA nuclease activity"/>
    <property type="evidence" value="ECO:0007669"/>
    <property type="project" value="InterPro"/>
</dbReference>
<dbReference type="InterPro" id="IPR001900">
    <property type="entry name" value="RNase_II/R"/>
</dbReference>
<dbReference type="PROSITE" id="PS01175">
    <property type="entry name" value="RIBONUCLEASE_II"/>
    <property type="match status" value="1"/>
</dbReference>
<sequence length="538" mass="59867">MLLSSDRQTLEVHETIFIPGDIALSTGGVTRLVKRIPQSCIALVVAVEEKATLFVLNFGPTCPFRLSLPGAGYQVGDRLVIDLHEDGTFDWVSAYTADPKYDVPCLLEMYKCPRRAPAETVMGRPLYTQAWVNHTDLPTFTIDPTSSVDFDDAISVDVAANTIYVHIVDIANQKLAARSMERLQNECYTLYLANEHTEHLLEAKEASCDLSLVVGQDRQVITVKIVLDDGCVSSYDIYTSTIRVKERFDYQTVASMLGSRDDFAYLARLTQQRNADVNYTLSLPSVRILSDKSGKVTSVTLEETNDAAHSLVATAMILANLTVSKHLSDSGLVLPNRFHETLRGIREPADFVSTGNIHVDSFIKVKRYARACYAVDKKGHFGLGLEDYVHFTSPMRRYADVIVHRILAGHYYTDLETEVLWLNQRASLVKAAQDIYMGWKKARWLKSLPGPHEIWVTGVSKAGILWFMPSLSMNGFIHISALEPKQFWAYDKDTLFGLQESIRVGDKMMARLVRVDEAGVHMAATASATATATATAAQ</sequence>
<dbReference type="Pfam" id="PF00773">
    <property type="entry name" value="RNB"/>
    <property type="match status" value="1"/>
</dbReference>
<dbReference type="GO" id="GO:0016787">
    <property type="term" value="F:hydrolase activity"/>
    <property type="evidence" value="ECO:0007669"/>
    <property type="project" value="UniProtKB-KW"/>
</dbReference>
<dbReference type="PROSITE" id="PS50126">
    <property type="entry name" value="S1"/>
    <property type="match status" value="1"/>
</dbReference>
<dbReference type="GO" id="GO:0006402">
    <property type="term" value="P:mRNA catabolic process"/>
    <property type="evidence" value="ECO:0007669"/>
    <property type="project" value="TreeGrafter"/>
</dbReference>
<dbReference type="InterPro" id="IPR050180">
    <property type="entry name" value="RNR_Ribonuclease"/>
</dbReference>
<protein>
    <recommendedName>
        <fullName evidence="3">S1 motif domain-containing protein</fullName>
    </recommendedName>
</protein>
<reference evidence="4" key="1">
    <citation type="journal article" date="2020" name="Nature">
        <title>Giant virus diversity and host interactions through global metagenomics.</title>
        <authorList>
            <person name="Schulz F."/>
            <person name="Roux S."/>
            <person name="Paez-Espino D."/>
            <person name="Jungbluth S."/>
            <person name="Walsh D.A."/>
            <person name="Denef V.J."/>
            <person name="McMahon K.D."/>
            <person name="Konstantinidis K.T."/>
            <person name="Eloe-Fadrosh E.A."/>
            <person name="Kyrpides N.C."/>
            <person name="Woyke T."/>
        </authorList>
    </citation>
    <scope>NUCLEOTIDE SEQUENCE</scope>
    <source>
        <strain evidence="4">GVMAG-M-3300027759-16</strain>
    </source>
</reference>
<dbReference type="GO" id="GO:0005829">
    <property type="term" value="C:cytosol"/>
    <property type="evidence" value="ECO:0007669"/>
    <property type="project" value="TreeGrafter"/>
</dbReference>
<dbReference type="PANTHER" id="PTHR23355:SF9">
    <property type="entry name" value="DIS3-LIKE EXONUCLEASE 2"/>
    <property type="match status" value="1"/>
</dbReference>
<keyword evidence="1" id="KW-0540">Nuclease</keyword>
<evidence type="ECO:0000256" key="1">
    <source>
        <dbReference type="ARBA" id="ARBA00022722"/>
    </source>
</evidence>
<dbReference type="SMART" id="SM00955">
    <property type="entry name" value="RNB"/>
    <property type="match status" value="1"/>
</dbReference>
<dbReference type="InterPro" id="IPR012340">
    <property type="entry name" value="NA-bd_OB-fold"/>
</dbReference>
<organism evidence="4">
    <name type="scientific">viral metagenome</name>
    <dbReference type="NCBI Taxonomy" id="1070528"/>
    <lineage>
        <taxon>unclassified sequences</taxon>
        <taxon>metagenomes</taxon>
        <taxon>organismal metagenomes</taxon>
    </lineage>
</organism>
<proteinExistence type="predicted"/>
<evidence type="ECO:0000259" key="3">
    <source>
        <dbReference type="PROSITE" id="PS50126"/>
    </source>
</evidence>
<keyword evidence="2" id="KW-0378">Hydrolase</keyword>
<evidence type="ECO:0000256" key="2">
    <source>
        <dbReference type="ARBA" id="ARBA00022801"/>
    </source>
</evidence>
<feature type="domain" description="S1 motif" evidence="3">
    <location>
        <begin position="445"/>
        <end position="527"/>
    </location>
</feature>
<dbReference type="InterPro" id="IPR022966">
    <property type="entry name" value="RNase_II/R_CS"/>
</dbReference>
<name>A0A6C0L979_9ZZZZ</name>
<dbReference type="GO" id="GO:0003723">
    <property type="term" value="F:RNA binding"/>
    <property type="evidence" value="ECO:0007669"/>
    <property type="project" value="InterPro"/>
</dbReference>
<dbReference type="EMBL" id="MN740437">
    <property type="protein sequence ID" value="QHU26224.1"/>
    <property type="molecule type" value="Genomic_DNA"/>
</dbReference>
<accession>A0A6C0L979</accession>
<dbReference type="SUPFAM" id="SSF50249">
    <property type="entry name" value="Nucleic acid-binding proteins"/>
    <property type="match status" value="1"/>
</dbReference>
<dbReference type="PANTHER" id="PTHR23355">
    <property type="entry name" value="RIBONUCLEASE"/>
    <property type="match status" value="1"/>
</dbReference>
<dbReference type="AlphaFoldDB" id="A0A6C0L979"/>
<evidence type="ECO:0000313" key="4">
    <source>
        <dbReference type="EMBL" id="QHU26224.1"/>
    </source>
</evidence>
<dbReference type="InterPro" id="IPR003029">
    <property type="entry name" value="S1_domain"/>
</dbReference>